<keyword evidence="3" id="KW-0963">Cytoplasm</keyword>
<dbReference type="PANTHER" id="PTHR13348:SF0">
    <property type="entry name" value="RIBONUCLEASE P PROTEIN SUBUNIT P29"/>
    <property type="match status" value="1"/>
</dbReference>
<reference evidence="9 10" key="1">
    <citation type="submission" date="2016-03" db="EMBL/GenBank/DDBJ databases">
        <title>How can Kluyveromyces marxianus grow so fast - potential evolutionary course in Saccharomyces Complex revealed by comparative genomics.</title>
        <authorList>
            <person name="Mo W."/>
            <person name="Lu W."/>
            <person name="Yang X."/>
            <person name="Qi J."/>
            <person name="Lv H."/>
        </authorList>
    </citation>
    <scope>NUCLEOTIDE SEQUENCE [LARGE SCALE GENOMIC DNA]</scope>
    <source>
        <strain evidence="9 10">FIM1</strain>
    </source>
</reference>
<keyword evidence="6" id="KW-0255">Endonuclease</keyword>
<dbReference type="Gene3D" id="2.30.30.210">
    <property type="entry name" value="Ribonuclease P/MRP, subunit p29"/>
    <property type="match status" value="1"/>
</dbReference>
<gene>
    <name evidence="9" type="primary">POP4</name>
    <name evidence="9" type="ORF">FIM1_3190</name>
</gene>
<dbReference type="Proteomes" id="UP000422736">
    <property type="component" value="Chromosome 5"/>
</dbReference>
<evidence type="ECO:0000256" key="1">
    <source>
        <dbReference type="ARBA" id="ARBA00004123"/>
    </source>
</evidence>
<evidence type="ECO:0000313" key="9">
    <source>
        <dbReference type="EMBL" id="QGN16477.1"/>
    </source>
</evidence>
<dbReference type="InterPro" id="IPR036980">
    <property type="entry name" value="RNase_P/MRP_Rpp29_sf"/>
</dbReference>
<dbReference type="InterPro" id="IPR016848">
    <property type="entry name" value="RNase_P/MRP_Rpp29-subunit"/>
</dbReference>
<dbReference type="SUPFAM" id="SSF101744">
    <property type="entry name" value="Rof/RNase P subunit-like"/>
    <property type="match status" value="1"/>
</dbReference>
<name>A0ABX6EZE7_KLUMA</name>
<dbReference type="SMART" id="SM00538">
    <property type="entry name" value="POP4"/>
    <property type="match status" value="1"/>
</dbReference>
<keyword evidence="10" id="KW-1185">Reference proteome</keyword>
<dbReference type="EMBL" id="CP015058">
    <property type="protein sequence ID" value="QGN16477.1"/>
    <property type="molecule type" value="Genomic_DNA"/>
</dbReference>
<keyword evidence="4 8" id="KW-0819">tRNA processing</keyword>
<sequence>MDRVQPFIEECLFTKCFDNPNKPIDENRLTQTLFLMPTDGGVATKLRKKNKLQLIPSTSGGGAPEFKQDNYRSVNKNSRVILKEYFNKCNHASRKAKNIAHSLKITNRDQISKILQEKHSDIWSNLPQYDTFQAMFEDIWCPYIRELLNIPQNHKVGNALNINAQQTLLKLSMADYNGCKIRVSKSKNHCLIGIEGIVIWDAQKSFIIVTKGKITDELKSIPKKGTTFEFEIPVNEEEALSYTILGDRFKYRSVDRAGRKFKSRRCDDLLFYVNGK</sequence>
<dbReference type="InterPro" id="IPR023538">
    <property type="entry name" value="RNP1"/>
</dbReference>
<protein>
    <recommendedName>
        <fullName evidence="8">Ribonuclease P protein subunit</fullName>
    </recommendedName>
</protein>
<dbReference type="PIRSF" id="PIRSF027081">
    <property type="entry name" value="RNase_P/MRP_p29_subunit"/>
    <property type="match status" value="1"/>
</dbReference>
<dbReference type="InterPro" id="IPR023534">
    <property type="entry name" value="Rof/RNase_P-like"/>
</dbReference>
<evidence type="ECO:0000256" key="6">
    <source>
        <dbReference type="ARBA" id="ARBA00022759"/>
    </source>
</evidence>
<evidence type="ECO:0000313" key="10">
    <source>
        <dbReference type="Proteomes" id="UP000422736"/>
    </source>
</evidence>
<dbReference type="Pfam" id="PF01868">
    <property type="entry name" value="RNase_P-MRP_p29"/>
    <property type="match status" value="1"/>
</dbReference>
<keyword evidence="5" id="KW-0540">Nuclease</keyword>
<evidence type="ECO:0000256" key="8">
    <source>
        <dbReference type="PIRNR" id="PIRNR027081"/>
    </source>
</evidence>
<reference evidence="9 10" key="2">
    <citation type="submission" date="2019-11" db="EMBL/GenBank/DDBJ databases">
        <authorList>
            <person name="Lu H."/>
        </authorList>
    </citation>
    <scope>NUCLEOTIDE SEQUENCE [LARGE SCALE GENOMIC DNA]</scope>
    <source>
        <strain evidence="9 10">FIM1</strain>
    </source>
</reference>
<evidence type="ECO:0000256" key="5">
    <source>
        <dbReference type="ARBA" id="ARBA00022722"/>
    </source>
</evidence>
<proteinExistence type="inferred from homology"/>
<dbReference type="PANTHER" id="PTHR13348">
    <property type="entry name" value="RIBONUCLEASE P SUBUNIT P29"/>
    <property type="match status" value="1"/>
</dbReference>
<evidence type="ECO:0000256" key="3">
    <source>
        <dbReference type="ARBA" id="ARBA00022490"/>
    </source>
</evidence>
<dbReference type="InterPro" id="IPR002730">
    <property type="entry name" value="Rpp29/RNP1"/>
</dbReference>
<comment type="subcellular location">
    <subcellularLocation>
        <location evidence="1">Nucleus</location>
    </subcellularLocation>
</comment>
<keyword evidence="8" id="KW-0539">Nucleus</keyword>
<evidence type="ECO:0000256" key="2">
    <source>
        <dbReference type="ARBA" id="ARBA00006181"/>
    </source>
</evidence>
<evidence type="ECO:0000256" key="7">
    <source>
        <dbReference type="ARBA" id="ARBA00022801"/>
    </source>
</evidence>
<evidence type="ECO:0000256" key="4">
    <source>
        <dbReference type="ARBA" id="ARBA00022694"/>
    </source>
</evidence>
<comment type="similarity">
    <text evidence="2">Belongs to the eukaryotic/archaeal RNase P protein component 1 family.</text>
</comment>
<keyword evidence="7" id="KW-0378">Hydrolase</keyword>
<dbReference type="HAMAP" id="MF_00754">
    <property type="entry name" value="RNase_P_1"/>
    <property type="match status" value="1"/>
</dbReference>
<accession>A0ABX6EZE7</accession>
<organism evidence="9 10">
    <name type="scientific">Kluyveromyces marxianus</name>
    <name type="common">Yeast</name>
    <name type="synonym">Candida kefyr</name>
    <dbReference type="NCBI Taxonomy" id="4911"/>
    <lineage>
        <taxon>Eukaryota</taxon>
        <taxon>Fungi</taxon>
        <taxon>Dikarya</taxon>
        <taxon>Ascomycota</taxon>
        <taxon>Saccharomycotina</taxon>
        <taxon>Saccharomycetes</taxon>
        <taxon>Saccharomycetales</taxon>
        <taxon>Saccharomycetaceae</taxon>
        <taxon>Kluyveromyces</taxon>
    </lineage>
</organism>